<dbReference type="EMBL" id="CAICTM010000557">
    <property type="protein sequence ID" value="CAB9512856.1"/>
    <property type="molecule type" value="Genomic_DNA"/>
</dbReference>
<dbReference type="OrthoDB" id="2014201at2759"/>
<dbReference type="Gene3D" id="3.90.550.10">
    <property type="entry name" value="Spore Coat Polysaccharide Biosynthesis Protein SpsA, Chain A"/>
    <property type="match status" value="2"/>
</dbReference>
<dbReference type="Proteomes" id="UP001153069">
    <property type="component" value="Unassembled WGS sequence"/>
</dbReference>
<name>A0A9N8E1J6_9STRA</name>
<keyword evidence="2" id="KW-1133">Transmembrane helix</keyword>
<keyword evidence="4" id="KW-1185">Reference proteome</keyword>
<dbReference type="PANTHER" id="PTHR11183">
    <property type="entry name" value="GLYCOGENIN SUBFAMILY MEMBER"/>
    <property type="match status" value="1"/>
</dbReference>
<protein>
    <submittedName>
        <fullName evidence="3">Uncharacterized protein</fullName>
    </submittedName>
</protein>
<accession>A0A9N8E1J6</accession>
<evidence type="ECO:0000256" key="2">
    <source>
        <dbReference type="SAM" id="Phobius"/>
    </source>
</evidence>
<keyword evidence="2" id="KW-0472">Membrane</keyword>
<gene>
    <name evidence="3" type="ORF">SEMRO_558_G166300.1</name>
</gene>
<keyword evidence="2" id="KW-0812">Transmembrane</keyword>
<organism evidence="3 4">
    <name type="scientific">Seminavis robusta</name>
    <dbReference type="NCBI Taxonomy" id="568900"/>
    <lineage>
        <taxon>Eukaryota</taxon>
        <taxon>Sar</taxon>
        <taxon>Stramenopiles</taxon>
        <taxon>Ochrophyta</taxon>
        <taxon>Bacillariophyta</taxon>
        <taxon>Bacillariophyceae</taxon>
        <taxon>Bacillariophycidae</taxon>
        <taxon>Naviculales</taxon>
        <taxon>Naviculaceae</taxon>
        <taxon>Seminavis</taxon>
    </lineage>
</organism>
<reference evidence="3" key="1">
    <citation type="submission" date="2020-06" db="EMBL/GenBank/DDBJ databases">
        <authorList>
            <consortium name="Plant Systems Biology data submission"/>
        </authorList>
    </citation>
    <scope>NUCLEOTIDE SEQUENCE</scope>
    <source>
        <strain evidence="3">D6</strain>
    </source>
</reference>
<evidence type="ECO:0000256" key="1">
    <source>
        <dbReference type="SAM" id="MobiDB-lite"/>
    </source>
</evidence>
<dbReference type="InterPro" id="IPR029044">
    <property type="entry name" value="Nucleotide-diphossugar_trans"/>
</dbReference>
<proteinExistence type="predicted"/>
<evidence type="ECO:0000313" key="3">
    <source>
        <dbReference type="EMBL" id="CAB9512856.1"/>
    </source>
</evidence>
<comment type="caution">
    <text evidence="3">The sequence shown here is derived from an EMBL/GenBank/DDBJ whole genome shotgun (WGS) entry which is preliminary data.</text>
</comment>
<dbReference type="SUPFAM" id="SSF53448">
    <property type="entry name" value="Nucleotide-diphospho-sugar transferases"/>
    <property type="match status" value="3"/>
</dbReference>
<dbReference type="InterPro" id="IPR050587">
    <property type="entry name" value="GNT1/Glycosyltrans_8"/>
</dbReference>
<feature type="transmembrane region" description="Helical" evidence="2">
    <location>
        <begin position="90"/>
        <end position="108"/>
    </location>
</feature>
<feature type="region of interest" description="Disordered" evidence="1">
    <location>
        <begin position="1"/>
        <end position="77"/>
    </location>
</feature>
<feature type="compositionally biased region" description="Polar residues" evidence="1">
    <location>
        <begin position="1"/>
        <end position="19"/>
    </location>
</feature>
<evidence type="ECO:0000313" key="4">
    <source>
        <dbReference type="Proteomes" id="UP001153069"/>
    </source>
</evidence>
<sequence length="1572" mass="179494">MEATMDNKSSNGTRSNTGTPVRRSKSHGSAYNNNNNNNNIATSPRPRLPKRERSHDGTFPANFRPTRPNSRDSRQSSLLQKAMTAKPRQVMLVGIALLLLLYTLHNLGRYYASLNFSLASVILQEAKLIRPFGGADETNRREPKFAYAFLLAGIPTEDTSGSAFGNEKFQKQPKDAYRGLLYNVLVSVKILQDSGSKADFVLFVHTASTTFQELPPQDYQLFQQLNVTVKYLPPTPSLVNEFSTLVLEKFRILELVQYDRVLFLDADVMPLCNLDYLMELSYGPQAILQENVILSIGDTPASGAFFVLTPKPGYFPTFLHELSKWSWFWYSFKASLGWGIPFANEEDPSKNDTWKALSGKSGNEWDFDGAQADQGLLLHWTKFIQGSVSIVIGGVIENWVNRTLVVTHANNPLLPYSCLPRNYSETLGHMWYPSEEISQQTSPTGIAPYRDFVQWQANPNRPWHYPKAPPPVLTLDQVMSARKYWFHVIRQLDQELPALQLDFQERNVVTDPMEFSKPEKHGAFREANWKFVSKRRVKSLHPVWSTKVQSLQQWALRTLVNTTRISFPWEPPIWQEKVVASKDKNAPQSAIHKKLWKQCSCSPATISTDPCTGSAPEEWLSRRAPHHLSKQRPLCPQAVRNKLWVVLPFHHIKDQDISSLVCSVACQDYPPDKVSLLLYDDRSSDKTILEGCCKGTDILKFQPAMRSGTTDTRDTFAKTHASRYVTKFRGDDKNETLAPLQLFCVQSSIQLGPEKAQYWALRLLESILEPNDVIVALQADDKLASRNALQEINRAYIDNNAWMTIGSIHEEGGGVNQTISWDGTESATATLGKRMKKASMPFHPRGQDPPWRFGALFTFKAHLLGHLTISDFFFASNTKSWDRPAAVHGLLYRILELSGVDRVAFTPMSYNGTKTQSITDLQASVQKEIVTLEPSVRLELPIHVVLVCWDRIFLLKDQLGWLQEQNITQTRKLHLHLVNNNPTMKTEIESIVTTFRQQQSNVTETRPLEITVVHEEENWHAFSRFLYVQRLRHHEPLDMVVFVDDDQYWPPSFVGALLERHRPKGIVTWYGKVFSQRNTDTGLGDYWSSDVRWSHIVNNTKAEVQTFTYAGPGGSVLDANLWLLDQQLLRLAGDLKDYFEFDDVWVSYILDSLLGWNIRRLATPIPVDIANCNHTLVREVQLSRLPEATANLLLSLHDKIGEQLMSVATYTGTSRQVKTHMFEDLQTRFHWNVFRPQSSLKRESPNPYFSLPSMSVQEAASKPSIHKDDEKRAFICVTGQFDRFELENKIKNLFAPLQRSGYKTDAALVLSNGEASYTNAKKNRVSNKFESFYANFSDAVMDLQQSDIRVLTLNGTYPRLENPPVHHHYLSLMHKSQKKVRTWREQTERAGNHGRIFDSYRRCLEHADEAAKEAGYGERNAQSYYDLFVRIRDDSGLNRPLPSMENVMFDAIPPPPNSVVVTECRNWHGMNDRFAIVSPDVARTYFEHPYNVVAHGLFLDPKVVKNPESFLLNAYTLAKVHVLGHPNLKRVNRVVKLHSGVVKFYRDDKYKAGCPPEDVHMERNFELYGWVL</sequence>